<evidence type="ECO:0000256" key="2">
    <source>
        <dbReference type="ARBA" id="ARBA00022679"/>
    </source>
</evidence>
<dbReference type="InterPro" id="IPR052028">
    <property type="entry name" value="HipA_Ser/Thr_kinase"/>
</dbReference>
<organism evidence="6 7">
    <name type="scientific">Paractinoplanes aksuensis</name>
    <dbReference type="NCBI Taxonomy" id="2939490"/>
    <lineage>
        <taxon>Bacteria</taxon>
        <taxon>Bacillati</taxon>
        <taxon>Actinomycetota</taxon>
        <taxon>Actinomycetes</taxon>
        <taxon>Micromonosporales</taxon>
        <taxon>Micromonosporaceae</taxon>
        <taxon>Paractinoplanes</taxon>
    </lineage>
</organism>
<accession>A0ABT1DRH9</accession>
<dbReference type="Pfam" id="PF07804">
    <property type="entry name" value="HipA_C"/>
    <property type="match status" value="1"/>
</dbReference>
<feature type="domain" description="HipA-like C-terminal" evidence="4">
    <location>
        <begin position="127"/>
        <end position="365"/>
    </location>
</feature>
<reference evidence="6 7" key="1">
    <citation type="submission" date="2022-06" db="EMBL/GenBank/DDBJ databases">
        <title>New Species of the Genus Actinoplanes, ActinopZanes ferrugineus.</title>
        <authorList>
            <person name="Ding P."/>
        </authorList>
    </citation>
    <scope>NUCLEOTIDE SEQUENCE [LARGE SCALE GENOMIC DNA]</scope>
    <source>
        <strain evidence="6 7">TRM88003</strain>
    </source>
</reference>
<feature type="domain" description="HipA N-terminal subdomain 1" evidence="5">
    <location>
        <begin position="2"/>
        <end position="81"/>
    </location>
</feature>
<sequence>MLSLRYEADYRDAVSTLPISLSLPLSADSYSGSVVRAYCQGLLPDNENVLERWGREFQVSAGNPLALLSYVGEDCAGAVQFVAGDRVAAMIAREGSVAELTEDQIARRLRNLRLDPSAWHPAGTGQFSLAGAQAKTALHLDHKTGRWGDPSGAIPTTHILKPAIVGFDDHDLNEHLCLRAAHLMGLRAAGSSVQSFGEERAVVVERYDRLPGGRGRVARIHQEDMCQALGLPPTAKYQSEGGPSPEKIIELIRAAVRPAAVAELEVGRFVDALALNWLIAGTDAHAKNYSLMLLPGQVRLAPLYDVASSLPYDDMYLPRLRLAMKIGSEYRVAAISGRHWRAFAEVNRLDPERLIERIADLATRLPGALAEAAQAKSVVALGSKLPERLVAKVAEHARHCVAALDHR</sequence>
<evidence type="ECO:0000313" key="7">
    <source>
        <dbReference type="Proteomes" id="UP001523369"/>
    </source>
</evidence>
<dbReference type="PANTHER" id="PTHR37419">
    <property type="entry name" value="SERINE/THREONINE-PROTEIN KINASE TOXIN HIPA"/>
    <property type="match status" value="1"/>
</dbReference>
<dbReference type="InterPro" id="IPR012893">
    <property type="entry name" value="HipA-like_C"/>
</dbReference>
<name>A0ABT1DRH9_9ACTN</name>
<keyword evidence="2" id="KW-0808">Transferase</keyword>
<evidence type="ECO:0000256" key="3">
    <source>
        <dbReference type="ARBA" id="ARBA00022777"/>
    </source>
</evidence>
<dbReference type="CDD" id="cd17808">
    <property type="entry name" value="HipA_Ec_like"/>
    <property type="match status" value="1"/>
</dbReference>
<proteinExistence type="inferred from homology"/>
<dbReference type="InterPro" id="IPR017508">
    <property type="entry name" value="HipA_N1"/>
</dbReference>
<comment type="similarity">
    <text evidence="1">Belongs to the HipA Ser/Thr kinase family.</text>
</comment>
<dbReference type="NCBIfam" id="TIGR03071">
    <property type="entry name" value="couple_hipA"/>
    <property type="match status" value="1"/>
</dbReference>
<evidence type="ECO:0000259" key="4">
    <source>
        <dbReference type="Pfam" id="PF07804"/>
    </source>
</evidence>
<protein>
    <submittedName>
        <fullName evidence="6">Type II toxin-antitoxin system HipA family toxin</fullName>
    </submittedName>
</protein>
<evidence type="ECO:0000256" key="1">
    <source>
        <dbReference type="ARBA" id="ARBA00010164"/>
    </source>
</evidence>
<dbReference type="PANTHER" id="PTHR37419:SF1">
    <property type="entry name" value="SERINE_THREONINE-PROTEIN KINASE TOXIN HIPA"/>
    <property type="match status" value="1"/>
</dbReference>
<dbReference type="Gene3D" id="1.10.1070.20">
    <property type="match status" value="1"/>
</dbReference>
<dbReference type="Proteomes" id="UP001523369">
    <property type="component" value="Unassembled WGS sequence"/>
</dbReference>
<evidence type="ECO:0000313" key="6">
    <source>
        <dbReference type="EMBL" id="MCO8273442.1"/>
    </source>
</evidence>
<dbReference type="EMBL" id="JAMYJR010000026">
    <property type="protein sequence ID" value="MCO8273442.1"/>
    <property type="molecule type" value="Genomic_DNA"/>
</dbReference>
<evidence type="ECO:0000259" key="5">
    <source>
        <dbReference type="Pfam" id="PF13657"/>
    </source>
</evidence>
<dbReference type="Pfam" id="PF13657">
    <property type="entry name" value="Couple_hipA"/>
    <property type="match status" value="1"/>
</dbReference>
<keyword evidence="7" id="KW-1185">Reference proteome</keyword>
<gene>
    <name evidence="6" type="ORF">M1L60_22880</name>
</gene>
<comment type="caution">
    <text evidence="6">The sequence shown here is derived from an EMBL/GenBank/DDBJ whole genome shotgun (WGS) entry which is preliminary data.</text>
</comment>
<keyword evidence="3" id="KW-0418">Kinase</keyword>